<gene>
    <name evidence="2" type="ORF">LTRI10_LOCUS12261</name>
</gene>
<keyword evidence="3" id="KW-1185">Reference proteome</keyword>
<dbReference type="Proteomes" id="UP001497516">
    <property type="component" value="Chromosome 2"/>
</dbReference>
<evidence type="ECO:0000313" key="2">
    <source>
        <dbReference type="EMBL" id="CAL1369885.1"/>
    </source>
</evidence>
<sequence>MPRGSLPRVANTSRVHVPVAHHVMLSRYDAAATFALTVESGIDVLLASKDLLGMARNGCQLLSNVRWRGSSRRAGSRSGRASSRRCGPTGAPTGSTSSGIIARGSSPSSARGTGRGVSVAV</sequence>
<accession>A0AAV2D9P8</accession>
<feature type="region of interest" description="Disordered" evidence="1">
    <location>
        <begin position="69"/>
        <end position="121"/>
    </location>
</feature>
<feature type="compositionally biased region" description="Low complexity" evidence="1">
    <location>
        <begin position="76"/>
        <end position="85"/>
    </location>
</feature>
<dbReference type="EMBL" id="OZ034815">
    <property type="protein sequence ID" value="CAL1369885.1"/>
    <property type="molecule type" value="Genomic_DNA"/>
</dbReference>
<name>A0AAV2D9P8_9ROSI</name>
<feature type="compositionally biased region" description="Polar residues" evidence="1">
    <location>
        <begin position="92"/>
        <end position="111"/>
    </location>
</feature>
<dbReference type="AlphaFoldDB" id="A0AAV2D9P8"/>
<proteinExistence type="predicted"/>
<evidence type="ECO:0000313" key="3">
    <source>
        <dbReference type="Proteomes" id="UP001497516"/>
    </source>
</evidence>
<organism evidence="2 3">
    <name type="scientific">Linum trigynum</name>
    <dbReference type="NCBI Taxonomy" id="586398"/>
    <lineage>
        <taxon>Eukaryota</taxon>
        <taxon>Viridiplantae</taxon>
        <taxon>Streptophyta</taxon>
        <taxon>Embryophyta</taxon>
        <taxon>Tracheophyta</taxon>
        <taxon>Spermatophyta</taxon>
        <taxon>Magnoliopsida</taxon>
        <taxon>eudicotyledons</taxon>
        <taxon>Gunneridae</taxon>
        <taxon>Pentapetalae</taxon>
        <taxon>rosids</taxon>
        <taxon>fabids</taxon>
        <taxon>Malpighiales</taxon>
        <taxon>Linaceae</taxon>
        <taxon>Linum</taxon>
    </lineage>
</organism>
<protein>
    <submittedName>
        <fullName evidence="2">Uncharacterized protein</fullName>
    </submittedName>
</protein>
<evidence type="ECO:0000256" key="1">
    <source>
        <dbReference type="SAM" id="MobiDB-lite"/>
    </source>
</evidence>
<reference evidence="2 3" key="1">
    <citation type="submission" date="2024-04" db="EMBL/GenBank/DDBJ databases">
        <authorList>
            <person name="Fracassetti M."/>
        </authorList>
    </citation>
    <scope>NUCLEOTIDE SEQUENCE [LARGE SCALE GENOMIC DNA]</scope>
</reference>